<accession>A0ACA9K3N8</accession>
<evidence type="ECO:0000313" key="1">
    <source>
        <dbReference type="EMBL" id="CAG8449767.1"/>
    </source>
</evidence>
<keyword evidence="2" id="KW-1185">Reference proteome</keyword>
<name>A0ACA9K3N8_9GLOM</name>
<dbReference type="EMBL" id="CAJVPM010000698">
    <property type="protein sequence ID" value="CAG8449767.1"/>
    <property type="molecule type" value="Genomic_DNA"/>
</dbReference>
<protein>
    <submittedName>
        <fullName evidence="1">10086_t:CDS:1</fullName>
    </submittedName>
</protein>
<reference evidence="1" key="1">
    <citation type="submission" date="2021-06" db="EMBL/GenBank/DDBJ databases">
        <authorList>
            <person name="Kallberg Y."/>
            <person name="Tangrot J."/>
            <person name="Rosling A."/>
        </authorList>
    </citation>
    <scope>NUCLEOTIDE SEQUENCE</scope>
    <source>
        <strain evidence="1">AU212A</strain>
    </source>
</reference>
<sequence length="855" mass="98729">MLKQEQLSELSEIQSQFFSDIDETEEFKEALNLYVKPQGTWNVSIIKSLDNEKEMVSEDKKGDVEKVVNGFLGSKDRLSSYDKEILEKAANELLNSKDKTSLINTVNGFFAQENRLTLEDEKDPNRIIIHEENVKFLELESRNYLVSKDKEKFKNAVSKLMDLKSKNFLEIAVNNILASKCKKVLLILGVGGTGKSTFNRYLARRLWNEHDQSNMTQPIPLFIALAQLKEGMLNRNQDFIEIYLKECGLSLDTIKVLRERKFVFILDGYDEISERERHCYESNKFNKWKNSKVIISCRPEYLGSGYKNKFLPKNGERGFQELTITPFSQTEIEQYIKNYTQNKGHLLDWDADTYIQQIKNIQIEKIVINPILLKITLIVLPDLVNEYVTIDRQINRIVLYEKFFETWFSRAQNRLLKIQLKDKEKEAFNNLDSEDFLKYCLKFSKDFAVKMFEDNNKVVIDYDPVSEEIKSNWSSFFSNEDTKHCLLRFSMPLIRRGNQYWFLHKTLRDYLIASVFLESCKSTLHTALFNKHLLVSEHDVRQFLVEFIQQKETYIQKLLSIINSSKNDDKVQIASANASTILIQAGVTLKNLNLTDSNISGADLSNGVFDNLQLARSKLNNVNFQNARLQNTNLQNSSLQNANFKGADLSSANLQNAILHYADFQNAKLLNANLQSTSSQNANFEDANFSSANFQNAIFNNANFQNATFNSADFQNTILNNANFQNAKLINTNLQNSFSQNANFKGADLSFANFHNAIIQDAIFHNSCLNNVNFEAAFLRSINVNLRTYLQGTNLQNFSLQYKVHVFVNLQDINLRGTSFKGLNQQIILVLRFYSLEAIRIKFDNPNPNRSRFNY</sequence>
<evidence type="ECO:0000313" key="2">
    <source>
        <dbReference type="Proteomes" id="UP000789860"/>
    </source>
</evidence>
<comment type="caution">
    <text evidence="1">The sequence shown here is derived from an EMBL/GenBank/DDBJ whole genome shotgun (WGS) entry which is preliminary data.</text>
</comment>
<organism evidence="1 2">
    <name type="scientific">Scutellospora calospora</name>
    <dbReference type="NCBI Taxonomy" id="85575"/>
    <lineage>
        <taxon>Eukaryota</taxon>
        <taxon>Fungi</taxon>
        <taxon>Fungi incertae sedis</taxon>
        <taxon>Mucoromycota</taxon>
        <taxon>Glomeromycotina</taxon>
        <taxon>Glomeromycetes</taxon>
        <taxon>Diversisporales</taxon>
        <taxon>Gigasporaceae</taxon>
        <taxon>Scutellospora</taxon>
    </lineage>
</organism>
<dbReference type="Proteomes" id="UP000789860">
    <property type="component" value="Unassembled WGS sequence"/>
</dbReference>
<proteinExistence type="predicted"/>
<gene>
    <name evidence="1" type="ORF">SCALOS_LOCUS1127</name>
</gene>